<dbReference type="AlphaFoldDB" id="A0A517SS59"/>
<feature type="transmembrane region" description="Helical" evidence="7">
    <location>
        <begin position="142"/>
        <end position="161"/>
    </location>
</feature>
<gene>
    <name evidence="8" type="ORF">SV7mr_14630</name>
</gene>
<feature type="transmembrane region" description="Helical" evidence="7">
    <location>
        <begin position="6"/>
        <end position="27"/>
    </location>
</feature>
<feature type="transmembrane region" description="Helical" evidence="7">
    <location>
        <begin position="39"/>
        <end position="57"/>
    </location>
</feature>
<organism evidence="8 9">
    <name type="scientific">Stieleria bergensis</name>
    <dbReference type="NCBI Taxonomy" id="2528025"/>
    <lineage>
        <taxon>Bacteria</taxon>
        <taxon>Pseudomonadati</taxon>
        <taxon>Planctomycetota</taxon>
        <taxon>Planctomycetia</taxon>
        <taxon>Pirellulales</taxon>
        <taxon>Pirellulaceae</taxon>
        <taxon>Stieleria</taxon>
    </lineage>
</organism>
<keyword evidence="4 7" id="KW-0812">Transmembrane</keyword>
<dbReference type="Proteomes" id="UP000315003">
    <property type="component" value="Chromosome"/>
</dbReference>
<dbReference type="RefSeq" id="WP_145270497.1">
    <property type="nucleotide sequence ID" value="NZ_CP036272.1"/>
</dbReference>
<evidence type="ECO:0000256" key="4">
    <source>
        <dbReference type="ARBA" id="ARBA00022692"/>
    </source>
</evidence>
<dbReference type="PANTHER" id="PTHR33508:SF1">
    <property type="entry name" value="UPF0056 MEMBRANE PROTEIN YHCE"/>
    <property type="match status" value="1"/>
</dbReference>
<keyword evidence="3" id="KW-1003">Cell membrane</keyword>
<dbReference type="InterPro" id="IPR002771">
    <property type="entry name" value="Multi_antbiot-R_MarC"/>
</dbReference>
<evidence type="ECO:0000313" key="8">
    <source>
        <dbReference type="EMBL" id="QDT58961.1"/>
    </source>
</evidence>
<comment type="subcellular location">
    <subcellularLocation>
        <location evidence="1 7">Cell membrane</location>
        <topology evidence="1 7">Multi-pass membrane protein</topology>
    </subcellularLocation>
</comment>
<dbReference type="Pfam" id="PF01914">
    <property type="entry name" value="MarC"/>
    <property type="match status" value="1"/>
</dbReference>
<feature type="transmembrane region" description="Helical" evidence="7">
    <location>
        <begin position="173"/>
        <end position="193"/>
    </location>
</feature>
<evidence type="ECO:0000256" key="3">
    <source>
        <dbReference type="ARBA" id="ARBA00022475"/>
    </source>
</evidence>
<sequence>MIDYVATFVSFFAVIDPIGTVPVFVAITSNQDETSRAQTARKGTLVAAGVLLFFVIAGQPLLDAMSIPLPAFQIAGGIVLFLFALSMIFGDGKPEEEIRSIDQRDEKAVYPLAVPSLASPGAMLTAVLLSDNDHFTIMEQCQTAGVMCGVLLLAYGLMRLATPITRLIGHSGASVVSRVMGLLLSAVAATNALEGLKAFANLE</sequence>
<dbReference type="EMBL" id="CP036272">
    <property type="protein sequence ID" value="QDT58961.1"/>
    <property type="molecule type" value="Genomic_DNA"/>
</dbReference>
<dbReference type="PANTHER" id="PTHR33508">
    <property type="entry name" value="UPF0056 MEMBRANE PROTEIN YHCE"/>
    <property type="match status" value="1"/>
</dbReference>
<accession>A0A517SS59</accession>
<reference evidence="8 9" key="1">
    <citation type="submission" date="2019-02" db="EMBL/GenBank/DDBJ databases">
        <title>Deep-cultivation of Planctomycetes and their phenomic and genomic characterization uncovers novel biology.</title>
        <authorList>
            <person name="Wiegand S."/>
            <person name="Jogler M."/>
            <person name="Boedeker C."/>
            <person name="Pinto D."/>
            <person name="Vollmers J."/>
            <person name="Rivas-Marin E."/>
            <person name="Kohn T."/>
            <person name="Peeters S.H."/>
            <person name="Heuer A."/>
            <person name="Rast P."/>
            <person name="Oberbeckmann S."/>
            <person name="Bunk B."/>
            <person name="Jeske O."/>
            <person name="Meyerdierks A."/>
            <person name="Storesund J.E."/>
            <person name="Kallscheuer N."/>
            <person name="Luecker S."/>
            <person name="Lage O.M."/>
            <person name="Pohl T."/>
            <person name="Merkel B.J."/>
            <person name="Hornburger P."/>
            <person name="Mueller R.-W."/>
            <person name="Bruemmer F."/>
            <person name="Labrenz M."/>
            <person name="Spormann A.M."/>
            <person name="Op den Camp H."/>
            <person name="Overmann J."/>
            <person name="Amann R."/>
            <person name="Jetten M.S.M."/>
            <person name="Mascher T."/>
            <person name="Medema M.H."/>
            <person name="Devos D.P."/>
            <person name="Kaster A.-K."/>
            <person name="Ovreas L."/>
            <person name="Rohde M."/>
            <person name="Galperin M.Y."/>
            <person name="Jogler C."/>
        </authorList>
    </citation>
    <scope>NUCLEOTIDE SEQUENCE [LARGE SCALE GENOMIC DNA]</scope>
    <source>
        <strain evidence="8 9">SV_7m_r</strain>
    </source>
</reference>
<evidence type="ECO:0000256" key="2">
    <source>
        <dbReference type="ARBA" id="ARBA00009784"/>
    </source>
</evidence>
<feature type="transmembrane region" description="Helical" evidence="7">
    <location>
        <begin position="109"/>
        <end position="130"/>
    </location>
</feature>
<keyword evidence="9" id="KW-1185">Reference proteome</keyword>
<evidence type="ECO:0000256" key="1">
    <source>
        <dbReference type="ARBA" id="ARBA00004651"/>
    </source>
</evidence>
<comment type="similarity">
    <text evidence="2 7">Belongs to the UPF0056 (MarC) family.</text>
</comment>
<dbReference type="OrthoDB" id="21094at2"/>
<evidence type="ECO:0000256" key="7">
    <source>
        <dbReference type="RuleBase" id="RU362048"/>
    </source>
</evidence>
<dbReference type="GO" id="GO:0005886">
    <property type="term" value="C:plasma membrane"/>
    <property type="evidence" value="ECO:0007669"/>
    <property type="project" value="UniProtKB-SubCell"/>
</dbReference>
<evidence type="ECO:0000256" key="5">
    <source>
        <dbReference type="ARBA" id="ARBA00022989"/>
    </source>
</evidence>
<dbReference type="NCBIfam" id="TIGR00427">
    <property type="entry name" value="NAAT family transporter"/>
    <property type="match status" value="1"/>
</dbReference>
<name>A0A517SS59_9BACT</name>
<keyword evidence="6 7" id="KW-0472">Membrane</keyword>
<evidence type="ECO:0000313" key="9">
    <source>
        <dbReference type="Proteomes" id="UP000315003"/>
    </source>
</evidence>
<evidence type="ECO:0000256" key="6">
    <source>
        <dbReference type="ARBA" id="ARBA00023136"/>
    </source>
</evidence>
<feature type="transmembrane region" description="Helical" evidence="7">
    <location>
        <begin position="69"/>
        <end position="89"/>
    </location>
</feature>
<protein>
    <recommendedName>
        <fullName evidence="7">UPF0056 membrane protein</fullName>
    </recommendedName>
</protein>
<keyword evidence="5 7" id="KW-1133">Transmembrane helix</keyword>
<proteinExistence type="inferred from homology"/>